<dbReference type="EMBL" id="JBHSPR010000060">
    <property type="protein sequence ID" value="MFC6022635.1"/>
    <property type="molecule type" value="Genomic_DNA"/>
</dbReference>
<keyword evidence="4 5" id="KW-0472">Membrane</keyword>
<dbReference type="Gene3D" id="1.20.1250.20">
    <property type="entry name" value="MFS general substrate transporter like domains"/>
    <property type="match status" value="2"/>
</dbReference>
<dbReference type="InterPro" id="IPR020846">
    <property type="entry name" value="MFS_dom"/>
</dbReference>
<evidence type="ECO:0000256" key="1">
    <source>
        <dbReference type="ARBA" id="ARBA00004651"/>
    </source>
</evidence>
<dbReference type="Proteomes" id="UP001596203">
    <property type="component" value="Unassembled WGS sequence"/>
</dbReference>
<feature type="transmembrane region" description="Helical" evidence="5">
    <location>
        <begin position="35"/>
        <end position="57"/>
    </location>
</feature>
<feature type="domain" description="Major facilitator superfamily (MFS) profile" evidence="6">
    <location>
        <begin position="1"/>
        <end position="372"/>
    </location>
</feature>
<dbReference type="InterPro" id="IPR052952">
    <property type="entry name" value="MFS-Transporter"/>
</dbReference>
<evidence type="ECO:0000256" key="4">
    <source>
        <dbReference type="ARBA" id="ARBA00023136"/>
    </source>
</evidence>
<evidence type="ECO:0000313" key="8">
    <source>
        <dbReference type="Proteomes" id="UP001596203"/>
    </source>
</evidence>
<evidence type="ECO:0000259" key="6">
    <source>
        <dbReference type="PROSITE" id="PS50850"/>
    </source>
</evidence>
<reference evidence="8" key="1">
    <citation type="journal article" date="2019" name="Int. J. Syst. Evol. Microbiol.">
        <title>The Global Catalogue of Microorganisms (GCM) 10K type strain sequencing project: providing services to taxonomists for standard genome sequencing and annotation.</title>
        <authorList>
            <consortium name="The Broad Institute Genomics Platform"/>
            <consortium name="The Broad Institute Genome Sequencing Center for Infectious Disease"/>
            <person name="Wu L."/>
            <person name="Ma J."/>
        </authorList>
    </citation>
    <scope>NUCLEOTIDE SEQUENCE [LARGE SCALE GENOMIC DNA]</scope>
    <source>
        <strain evidence="8">ZS-35-S2</strain>
    </source>
</reference>
<evidence type="ECO:0000256" key="5">
    <source>
        <dbReference type="SAM" id="Phobius"/>
    </source>
</evidence>
<evidence type="ECO:0000256" key="2">
    <source>
        <dbReference type="ARBA" id="ARBA00022692"/>
    </source>
</evidence>
<dbReference type="InterPro" id="IPR011701">
    <property type="entry name" value="MFS"/>
</dbReference>
<feature type="transmembrane region" description="Helical" evidence="5">
    <location>
        <begin position="191"/>
        <end position="215"/>
    </location>
</feature>
<feature type="transmembrane region" description="Helical" evidence="5">
    <location>
        <begin position="227"/>
        <end position="248"/>
    </location>
</feature>
<feature type="transmembrane region" description="Helical" evidence="5">
    <location>
        <begin position="284"/>
        <end position="305"/>
    </location>
</feature>
<feature type="transmembrane region" description="Helical" evidence="5">
    <location>
        <begin position="317"/>
        <end position="339"/>
    </location>
</feature>
<name>A0ABW1KLZ7_9ACTN</name>
<gene>
    <name evidence="7" type="ORF">ACFP2T_41565</name>
</gene>
<keyword evidence="2 5" id="KW-0812">Transmembrane</keyword>
<dbReference type="RefSeq" id="WP_377432308.1">
    <property type="nucleotide sequence ID" value="NZ_JBHSPR010000060.1"/>
</dbReference>
<dbReference type="SUPFAM" id="SSF103473">
    <property type="entry name" value="MFS general substrate transporter"/>
    <property type="match status" value="1"/>
</dbReference>
<feature type="transmembrane region" description="Helical" evidence="5">
    <location>
        <begin position="345"/>
        <end position="364"/>
    </location>
</feature>
<dbReference type="InterPro" id="IPR036259">
    <property type="entry name" value="MFS_trans_sf"/>
</dbReference>
<protein>
    <submittedName>
        <fullName evidence="7">Nitrate/nitrite transporter</fullName>
    </submittedName>
</protein>
<proteinExistence type="predicted"/>
<dbReference type="PROSITE" id="PS50850">
    <property type="entry name" value="MFS"/>
    <property type="match status" value="1"/>
</dbReference>
<keyword evidence="3 5" id="KW-1133">Transmembrane helix</keyword>
<sequence length="531" mass="53943">MTLTLATVGLGLNLRAWILLGPHLHERFDVGLRDYVLLMALPLLVAALARLPVGVLTDRYGARVMFPVVSLAGAAAVFGLGLAESLPAVVAFGSAAGLAGAALVVGGSLVSRTVPYGRRGLALGVFSLGTVVAVVISAASRGLGSDGRRAALVLGVSLVVFAGLAALVFRDPVAAHRVRSPLRTCVEMTRLASATSLSVLYALALGGVVAIAVYLPVYLATAFHMEWFHALAVTGAMVGLGATARLLGGWWTDRQPTPQLLMVCYTVAAGLCLVAAMNPQRLTVLVIGAIAVCDGVASGALLALIGKAARADSVGAVMGATGAAAALGALVPAALIAGAERVSQSHATAWILLAAMLLIGALYVRAHGLRIGMGLAVRFEPEPGPTAMTVAVVGEAETHLGAAAVVARLAELAASDELVVVYGSDEPARLWPSANVLVVGLRDRLPRHSVVGVGVAPHAGTLGSLAAPLGESVEAGEVAIAVTPTAELSGVAAELSSYLRADRVLRVSYTPAGGAGLHEVWNRDPAATTHW</sequence>
<feature type="transmembrane region" description="Helical" evidence="5">
    <location>
        <begin position="151"/>
        <end position="170"/>
    </location>
</feature>
<comment type="subcellular location">
    <subcellularLocation>
        <location evidence="1">Cell membrane</location>
        <topology evidence="1">Multi-pass membrane protein</topology>
    </subcellularLocation>
</comment>
<dbReference type="PANTHER" id="PTHR23527:SF1">
    <property type="entry name" value="BLL3282 PROTEIN"/>
    <property type="match status" value="1"/>
</dbReference>
<feature type="transmembrane region" description="Helical" evidence="5">
    <location>
        <begin position="89"/>
        <end position="109"/>
    </location>
</feature>
<dbReference type="Pfam" id="PF07690">
    <property type="entry name" value="MFS_1"/>
    <property type="match status" value="1"/>
</dbReference>
<organism evidence="7 8">
    <name type="scientific">Plantactinospora solaniradicis</name>
    <dbReference type="NCBI Taxonomy" id="1723736"/>
    <lineage>
        <taxon>Bacteria</taxon>
        <taxon>Bacillati</taxon>
        <taxon>Actinomycetota</taxon>
        <taxon>Actinomycetes</taxon>
        <taxon>Micromonosporales</taxon>
        <taxon>Micromonosporaceae</taxon>
        <taxon>Plantactinospora</taxon>
    </lineage>
</organism>
<feature type="transmembrane region" description="Helical" evidence="5">
    <location>
        <begin position="64"/>
        <end position="83"/>
    </location>
</feature>
<feature type="transmembrane region" description="Helical" evidence="5">
    <location>
        <begin position="121"/>
        <end position="139"/>
    </location>
</feature>
<dbReference type="PANTHER" id="PTHR23527">
    <property type="entry name" value="BLL3282 PROTEIN"/>
    <property type="match status" value="1"/>
</dbReference>
<accession>A0ABW1KLZ7</accession>
<keyword evidence="8" id="KW-1185">Reference proteome</keyword>
<evidence type="ECO:0000256" key="3">
    <source>
        <dbReference type="ARBA" id="ARBA00022989"/>
    </source>
</evidence>
<feature type="transmembrane region" description="Helical" evidence="5">
    <location>
        <begin position="260"/>
        <end position="278"/>
    </location>
</feature>
<comment type="caution">
    <text evidence="7">The sequence shown here is derived from an EMBL/GenBank/DDBJ whole genome shotgun (WGS) entry which is preliminary data.</text>
</comment>
<evidence type="ECO:0000313" key="7">
    <source>
        <dbReference type="EMBL" id="MFC6022635.1"/>
    </source>
</evidence>